<protein>
    <submittedName>
        <fullName evidence="1">Uncharacterized protein</fullName>
    </submittedName>
</protein>
<accession>A0A0E9X487</accession>
<reference evidence="1" key="2">
    <citation type="journal article" date="2015" name="Fish Shellfish Immunol.">
        <title>Early steps in the European eel (Anguilla anguilla)-Vibrio vulnificus interaction in the gills: Role of the RtxA13 toxin.</title>
        <authorList>
            <person name="Callol A."/>
            <person name="Pajuelo D."/>
            <person name="Ebbesson L."/>
            <person name="Teles M."/>
            <person name="MacKenzie S."/>
            <person name="Amaro C."/>
        </authorList>
    </citation>
    <scope>NUCLEOTIDE SEQUENCE</scope>
</reference>
<dbReference type="AlphaFoldDB" id="A0A0E9X487"/>
<organism evidence="1">
    <name type="scientific">Anguilla anguilla</name>
    <name type="common">European freshwater eel</name>
    <name type="synonym">Muraena anguilla</name>
    <dbReference type="NCBI Taxonomy" id="7936"/>
    <lineage>
        <taxon>Eukaryota</taxon>
        <taxon>Metazoa</taxon>
        <taxon>Chordata</taxon>
        <taxon>Craniata</taxon>
        <taxon>Vertebrata</taxon>
        <taxon>Euteleostomi</taxon>
        <taxon>Actinopterygii</taxon>
        <taxon>Neopterygii</taxon>
        <taxon>Teleostei</taxon>
        <taxon>Anguilliformes</taxon>
        <taxon>Anguillidae</taxon>
        <taxon>Anguilla</taxon>
    </lineage>
</organism>
<reference evidence="1" key="1">
    <citation type="submission" date="2014-11" db="EMBL/GenBank/DDBJ databases">
        <authorList>
            <person name="Amaro Gonzalez C."/>
        </authorList>
    </citation>
    <scope>NUCLEOTIDE SEQUENCE</scope>
</reference>
<dbReference type="EMBL" id="GBXM01011867">
    <property type="protein sequence ID" value="JAH96710.1"/>
    <property type="molecule type" value="Transcribed_RNA"/>
</dbReference>
<evidence type="ECO:0000313" key="1">
    <source>
        <dbReference type="EMBL" id="JAH96710.1"/>
    </source>
</evidence>
<name>A0A0E9X487_ANGAN</name>
<sequence length="195" mass="21079">MKGRKNWVGNTSNFFGWVGGHCWGSELTTVCDDKLLGGLALGIATLFHRLHSIQPFNDFSKHHMLTVQPFGVCCADEELGTIGVGPSIGHGEGAKPSMLQSEVLIRKLVAIDGLAPSSIVVCEVTALTHEVWDDTVEARPLVAKALLPSTEGTEVLCSLWDNISPQLHYNSAVALPSIVISKKTRGFAIFDRDEI</sequence>
<proteinExistence type="predicted"/>